<dbReference type="RefSeq" id="WP_284100900.1">
    <property type="nucleotide sequence ID" value="NZ_JARRAF010000011.1"/>
</dbReference>
<reference evidence="1" key="1">
    <citation type="submission" date="2023-03" db="EMBL/GenBank/DDBJ databases">
        <title>Chitinimonas shenzhenensis gen. nov., sp. nov., a novel member of family Burkholderiaceae isolated from activated sludge collected in Shen Zhen, China.</title>
        <authorList>
            <person name="Wang X."/>
        </authorList>
    </citation>
    <scope>NUCLEOTIDE SEQUENCE</scope>
    <source>
        <strain evidence="1">DQS-5</strain>
    </source>
</reference>
<organism evidence="1 2">
    <name type="scientific">Parachitinimonas caeni</name>
    <dbReference type="NCBI Taxonomy" id="3031301"/>
    <lineage>
        <taxon>Bacteria</taxon>
        <taxon>Pseudomonadati</taxon>
        <taxon>Pseudomonadota</taxon>
        <taxon>Betaproteobacteria</taxon>
        <taxon>Neisseriales</taxon>
        <taxon>Chitinibacteraceae</taxon>
        <taxon>Parachitinimonas</taxon>
    </lineage>
</organism>
<gene>
    <name evidence="1" type="ORF">PZA18_11045</name>
</gene>
<keyword evidence="2" id="KW-1185">Reference proteome</keyword>
<evidence type="ECO:0000313" key="2">
    <source>
        <dbReference type="Proteomes" id="UP001172778"/>
    </source>
</evidence>
<dbReference type="EMBL" id="JARRAF010000011">
    <property type="protein sequence ID" value="MDK2124587.1"/>
    <property type="molecule type" value="Genomic_DNA"/>
</dbReference>
<proteinExistence type="predicted"/>
<sequence length="539" mass="61955">MFDFKGMVDALFGRDSKQGVHDIKSATTWMEQLPRSDMQQALVEIVKALNGLNHNPKIKAKERFRTVLYLDEKAQPLERYLIAVYQGDEFIPEVQPRHVLPTLMSFWHEMANGYKVCIKQYSDSPSRALEPQLELVNLRALHYFAMQAKWAYCRYVEVDSRIWRNTHKLYLYATTEGYHQKPLTMFEGQKPTTIEAEYLRLLMLHLAIPEKRRAEQIELLDHWLPNWISLVQFENHIKPHRQLFAVNLDDARPPTKLRRNMVGDRYRYFQTDDLVAHVQKLVEKVKQGKFPPELGDLDSGRAPAIGQLLSEVALAWSRDGVNLARRHERTSTNKRVRVVYSLDDIIKLMHSPNLKMREPENEAPTSNQMKVQFVGPATITGDKDKNELFAPDHEEWIVENESVTGIGANYRAAFDDALEIGELIGAKAEKDTKFAVGIVRRLTKNREGKVNVGVELISQTPVLVELTPTDGSHPFFAVYAPESPNPQLGRFMVIPAAQYEAERELILSAQSKRYRIHLMPPLEALPDNVLANFKVLEKL</sequence>
<name>A0ABT7E0Z2_9NEIS</name>
<accession>A0ABT7E0Z2</accession>
<protein>
    <submittedName>
        <fullName evidence="1">Uncharacterized protein</fullName>
    </submittedName>
</protein>
<dbReference type="Proteomes" id="UP001172778">
    <property type="component" value="Unassembled WGS sequence"/>
</dbReference>
<comment type="caution">
    <text evidence="1">The sequence shown here is derived from an EMBL/GenBank/DDBJ whole genome shotgun (WGS) entry which is preliminary data.</text>
</comment>
<evidence type="ECO:0000313" key="1">
    <source>
        <dbReference type="EMBL" id="MDK2124587.1"/>
    </source>
</evidence>